<accession>A0A917ZRU1</accession>
<gene>
    <name evidence="6" type="ORF">GCM10012280_31010</name>
</gene>
<dbReference type="AlphaFoldDB" id="A0A917ZRU1"/>
<dbReference type="InterPro" id="IPR004155">
    <property type="entry name" value="PBS_lyase_HEAT"/>
</dbReference>
<dbReference type="InterPro" id="IPR015939">
    <property type="entry name" value="Fum_Rdtase/Succ_DH_flav-like_C"/>
</dbReference>
<evidence type="ECO:0000256" key="3">
    <source>
        <dbReference type="SAM" id="MobiDB-lite"/>
    </source>
</evidence>
<evidence type="ECO:0000256" key="1">
    <source>
        <dbReference type="ARBA" id="ARBA00022630"/>
    </source>
</evidence>
<proteinExistence type="predicted"/>
<evidence type="ECO:0000313" key="7">
    <source>
        <dbReference type="Proteomes" id="UP000641932"/>
    </source>
</evidence>
<evidence type="ECO:0000259" key="5">
    <source>
        <dbReference type="Pfam" id="PF02910"/>
    </source>
</evidence>
<dbReference type="NCBIfam" id="NF006131">
    <property type="entry name" value="PRK08275.1"/>
    <property type="match status" value="1"/>
</dbReference>
<protein>
    <submittedName>
        <fullName evidence="6">Fumarate reductase/succinate dehydrogenase flavoprotein-like FrdA</fullName>
    </submittedName>
</protein>
<dbReference type="SUPFAM" id="SSF48371">
    <property type="entry name" value="ARM repeat"/>
    <property type="match status" value="1"/>
</dbReference>
<dbReference type="InterPro" id="IPR003953">
    <property type="entry name" value="FAD-dep_OxRdtase_2_FAD-bd"/>
</dbReference>
<dbReference type="PANTHER" id="PTHR11632:SF73">
    <property type="entry name" value="BLR3196 PROTEIN"/>
    <property type="match status" value="1"/>
</dbReference>
<dbReference type="NCBIfam" id="NF010374">
    <property type="entry name" value="PRK13800.1"/>
    <property type="match status" value="1"/>
</dbReference>
<dbReference type="Pfam" id="PF02910">
    <property type="entry name" value="Succ_DH_flav_C"/>
    <property type="match status" value="1"/>
</dbReference>
<dbReference type="SUPFAM" id="SSF51905">
    <property type="entry name" value="FAD/NAD(P)-binding domain"/>
    <property type="match status" value="1"/>
</dbReference>
<name>A0A917ZRU1_9ACTN</name>
<dbReference type="SMART" id="SM00567">
    <property type="entry name" value="EZ_HEAT"/>
    <property type="match status" value="6"/>
</dbReference>
<dbReference type="GO" id="GO:0009055">
    <property type="term" value="F:electron transfer activity"/>
    <property type="evidence" value="ECO:0007669"/>
    <property type="project" value="TreeGrafter"/>
</dbReference>
<dbReference type="InterPro" id="IPR021133">
    <property type="entry name" value="HEAT_type_2"/>
</dbReference>
<dbReference type="Gene3D" id="3.50.50.60">
    <property type="entry name" value="FAD/NAD(P)-binding domain"/>
    <property type="match status" value="2"/>
</dbReference>
<evidence type="ECO:0000313" key="6">
    <source>
        <dbReference type="EMBL" id="GGO88968.1"/>
    </source>
</evidence>
<feature type="domain" description="Fumarate reductase/succinate dehydrogenase flavoprotein-like C-terminal" evidence="5">
    <location>
        <begin position="448"/>
        <end position="560"/>
    </location>
</feature>
<keyword evidence="7" id="KW-1185">Reference proteome</keyword>
<dbReference type="RefSeq" id="WP_189132251.1">
    <property type="nucleotide sequence ID" value="NZ_BMMS01000012.1"/>
</dbReference>
<dbReference type="SUPFAM" id="SSF46977">
    <property type="entry name" value="Succinate dehydrogenase/fumarate reductase flavoprotein C-terminal domain"/>
    <property type="match status" value="1"/>
</dbReference>
<dbReference type="Gene3D" id="1.25.10.10">
    <property type="entry name" value="Leucine-rich Repeat Variant"/>
    <property type="match status" value="3"/>
</dbReference>
<dbReference type="Proteomes" id="UP000641932">
    <property type="component" value="Unassembled WGS sequence"/>
</dbReference>
<dbReference type="InterPro" id="IPR011989">
    <property type="entry name" value="ARM-like"/>
</dbReference>
<dbReference type="PANTHER" id="PTHR11632">
    <property type="entry name" value="SUCCINATE DEHYDROGENASE 2 FLAVOPROTEIN SUBUNIT"/>
    <property type="match status" value="1"/>
</dbReference>
<dbReference type="Pfam" id="PF00890">
    <property type="entry name" value="FAD_binding_2"/>
    <property type="match status" value="1"/>
</dbReference>
<dbReference type="Pfam" id="PF13646">
    <property type="entry name" value="HEAT_2"/>
    <property type="match status" value="3"/>
</dbReference>
<dbReference type="InterPro" id="IPR036188">
    <property type="entry name" value="FAD/NAD-bd_sf"/>
</dbReference>
<evidence type="ECO:0000259" key="4">
    <source>
        <dbReference type="Pfam" id="PF00890"/>
    </source>
</evidence>
<dbReference type="InterPro" id="IPR030664">
    <property type="entry name" value="SdhA/FrdA/AprA"/>
</dbReference>
<dbReference type="GO" id="GO:0005886">
    <property type="term" value="C:plasma membrane"/>
    <property type="evidence" value="ECO:0007669"/>
    <property type="project" value="TreeGrafter"/>
</dbReference>
<dbReference type="PRINTS" id="PR00411">
    <property type="entry name" value="PNDRDTASEI"/>
</dbReference>
<evidence type="ECO:0000256" key="2">
    <source>
        <dbReference type="ARBA" id="ARBA00023002"/>
    </source>
</evidence>
<feature type="domain" description="FAD-dependent oxidoreductase 2 FAD-binding" evidence="4">
    <location>
        <begin position="16"/>
        <end position="388"/>
    </location>
</feature>
<sequence>MTTIPPLGDTEELACDVLVIGGGTAGTMAALTAAEHGASVLLLEKAHVRHSGALAMGMDGVNNAVVPGRATPEDYVAEITRANDGIVDQRTVRQTATLGFAMVKRLERYGVKFEKDEHGEYAVRQVHRSGKYVLPMPEGKDVKKVLYRQLRRREMRELIRVENRVMPVRVLTSGDGRAVGAAGFNTRTGGFVTVCASAVILATGACGRLGLPASGYLYGTYENPTNAGDGYAMAYHAGAELSGIECFQINPLIKDYNGPACAYVANPFGGYQVNRHGERFVDSDYWSGQMMAEFAAEVASERGPVYLKLSHLPEESVAALEGILHSTERPTRGTFHAGRGHDYRTHDVEMHISEIGLCGGHSASGVWVDEHARTTVPGLYAAGDLACVPHNYMIGAFVFGDLAGADAATLRGRAPGALPADQIAAAHDLVYRPLRNPDGPPQPQVEYKLRRFVNDYVAPPKSGARLSLAVESFERMRTEIEAMGATTPHELMRCAEVTFIRDCAELAARSSLARTESRWGLYHERTDHPRRDDRAWLAHLNVRKSPSGAMEFLTRPVAPYLVPVEGFAPTGGDIDVIGEVHPEPVATAGPRDAAPVGSAAAPVRSAGPSVPASPRILELLAVAEESPDLNRLSPYLGDRDPAVRRAAVDALTETVPEGTGPALALALADEDRAVREAAAASLRELVEVLPAEPALREPLVAALASPDAQVRAAALEVLRALRLGGTELFASTLADPDLEVRVQTVRALVSVDAVAPLSRAAADASREVRVAAAKGLGSVAAPPEHVVPALKGLLTDEDPLVRAAALESAAPVGCPPPLDGAALAALDDPAWQVRKAAATALSAAAPDLAVPALRSALTDPHADVRKAAVQSLLPHSALPQVREALTAAAEDSDADVRGYARRG</sequence>
<dbReference type="PROSITE" id="PS50077">
    <property type="entry name" value="HEAT_REPEAT"/>
    <property type="match status" value="1"/>
</dbReference>
<dbReference type="PRINTS" id="PR00368">
    <property type="entry name" value="FADPNR"/>
</dbReference>
<dbReference type="EMBL" id="BMMS01000012">
    <property type="protein sequence ID" value="GGO88968.1"/>
    <property type="molecule type" value="Genomic_DNA"/>
</dbReference>
<organism evidence="6 7">
    <name type="scientific">Wenjunlia tyrosinilytica</name>
    <dbReference type="NCBI Taxonomy" id="1544741"/>
    <lineage>
        <taxon>Bacteria</taxon>
        <taxon>Bacillati</taxon>
        <taxon>Actinomycetota</taxon>
        <taxon>Actinomycetes</taxon>
        <taxon>Kitasatosporales</taxon>
        <taxon>Streptomycetaceae</taxon>
        <taxon>Wenjunlia</taxon>
    </lineage>
</organism>
<dbReference type="InterPro" id="IPR016024">
    <property type="entry name" value="ARM-type_fold"/>
</dbReference>
<reference evidence="6" key="2">
    <citation type="submission" date="2020-09" db="EMBL/GenBank/DDBJ databases">
        <authorList>
            <person name="Sun Q."/>
            <person name="Zhou Y."/>
        </authorList>
    </citation>
    <scope>NUCLEOTIDE SEQUENCE</scope>
    <source>
        <strain evidence="6">CGMCC 4.7201</strain>
    </source>
</reference>
<comment type="caution">
    <text evidence="6">The sequence shown here is derived from an EMBL/GenBank/DDBJ whole genome shotgun (WGS) entry which is preliminary data.</text>
</comment>
<dbReference type="InterPro" id="IPR037099">
    <property type="entry name" value="Fum_R/Succ_DH_flav-like_C_sf"/>
</dbReference>
<dbReference type="GO" id="GO:0009061">
    <property type="term" value="P:anaerobic respiration"/>
    <property type="evidence" value="ECO:0007669"/>
    <property type="project" value="TreeGrafter"/>
</dbReference>
<keyword evidence="1" id="KW-0285">Flavoprotein</keyword>
<dbReference type="GO" id="GO:0000104">
    <property type="term" value="F:succinate dehydrogenase activity"/>
    <property type="evidence" value="ECO:0007669"/>
    <property type="project" value="TreeGrafter"/>
</dbReference>
<dbReference type="GO" id="GO:0050660">
    <property type="term" value="F:flavin adenine dinucleotide binding"/>
    <property type="evidence" value="ECO:0007669"/>
    <property type="project" value="TreeGrafter"/>
</dbReference>
<reference evidence="6" key="1">
    <citation type="journal article" date="2014" name="Int. J. Syst. Evol. Microbiol.">
        <title>Complete genome sequence of Corynebacterium casei LMG S-19264T (=DSM 44701T), isolated from a smear-ripened cheese.</title>
        <authorList>
            <consortium name="US DOE Joint Genome Institute (JGI-PGF)"/>
            <person name="Walter F."/>
            <person name="Albersmeier A."/>
            <person name="Kalinowski J."/>
            <person name="Ruckert C."/>
        </authorList>
    </citation>
    <scope>NUCLEOTIDE SEQUENCE</scope>
    <source>
        <strain evidence="6">CGMCC 4.7201</strain>
    </source>
</reference>
<keyword evidence="2" id="KW-0560">Oxidoreductase</keyword>
<feature type="region of interest" description="Disordered" evidence="3">
    <location>
        <begin position="588"/>
        <end position="607"/>
    </location>
</feature>